<gene>
    <name evidence="5" type="ORF">BJX66DRAFT_334373</name>
</gene>
<feature type="repeat" description="ANK" evidence="3">
    <location>
        <begin position="147"/>
        <end position="179"/>
    </location>
</feature>
<dbReference type="InterPro" id="IPR036047">
    <property type="entry name" value="F-box-like_dom_sf"/>
</dbReference>
<evidence type="ECO:0000313" key="5">
    <source>
        <dbReference type="EMBL" id="KAL2798024.1"/>
    </source>
</evidence>
<keyword evidence="1" id="KW-0677">Repeat</keyword>
<comment type="caution">
    <text evidence="5">The sequence shown here is derived from an EMBL/GenBank/DDBJ whole genome shotgun (WGS) entry which is preliminary data.</text>
</comment>
<dbReference type="Gene3D" id="1.25.40.20">
    <property type="entry name" value="Ankyrin repeat-containing domain"/>
    <property type="match status" value="2"/>
</dbReference>
<evidence type="ECO:0000313" key="6">
    <source>
        <dbReference type="Proteomes" id="UP001610563"/>
    </source>
</evidence>
<sequence>MNVRAIIADSKPKMALDPTKSWTPTSTRSLHTLPSAMIYCIIKYLSNADILSLARVTQRLYRVVNPIVYERLFSQFPKAVEWLYKNDQTMVIRHFAQATLKYEGRHPASEQGKIHQEPSWDSMKRSELVVDILLSTDDLKNPYAKEAYQTPLSLAAESGNVRFVKDLLLKGADVNAMDSVGNYGRTPLISALSPPIERSNAVLLLSAGLESQLDLPWSPRRMTTEGISLSEERISMGLPAIRYPDPTAQYRAYQKRKAQYEEHFIEKSPHKRILHQLLGAGADLELRDRLGRSPLICAVAGGSVAVAELLLMRGADVNAHGALPSPLFHAAANGDLVMVQLLLANGADTLPRSRDDPWSPLWIAAKNGHFNIVEALLSYPVEKPYVNNKIRTWEPLRDAAKRGHGRLVRTLIEYHKDNWPHLSFGEEGLFWAVYGGWERVFRILLDAGAPMSGQCESLDGISIMSAAVMGRNVEIIKELLAMKPEIDIKVGDRHGWSTVDWTRRTYNEGAEGLFRRHGGDQVFNVVLKAPLGPLPHTKFLGCVP</sequence>
<evidence type="ECO:0000256" key="1">
    <source>
        <dbReference type="ARBA" id="ARBA00022737"/>
    </source>
</evidence>
<dbReference type="PANTHER" id="PTHR24166:SF63">
    <property type="entry name" value="ANKYRIN REPEAT DOMAIN 29"/>
    <property type="match status" value="1"/>
</dbReference>
<protein>
    <submittedName>
        <fullName evidence="5">Ankyrin repeat-containing domain protein</fullName>
    </submittedName>
</protein>
<dbReference type="Pfam" id="PF12796">
    <property type="entry name" value="Ank_2"/>
    <property type="match status" value="1"/>
</dbReference>
<dbReference type="SMART" id="SM00248">
    <property type="entry name" value="ANK"/>
    <property type="match status" value="7"/>
</dbReference>
<feature type="domain" description="F-box" evidence="4">
    <location>
        <begin position="27"/>
        <end position="76"/>
    </location>
</feature>
<keyword evidence="6" id="KW-1185">Reference proteome</keyword>
<dbReference type="PROSITE" id="PS50181">
    <property type="entry name" value="FBOX"/>
    <property type="match status" value="1"/>
</dbReference>
<dbReference type="InterPro" id="IPR002110">
    <property type="entry name" value="Ankyrin_rpt"/>
</dbReference>
<evidence type="ECO:0000256" key="2">
    <source>
        <dbReference type="ARBA" id="ARBA00023043"/>
    </source>
</evidence>
<dbReference type="InterPro" id="IPR036770">
    <property type="entry name" value="Ankyrin_rpt-contain_sf"/>
</dbReference>
<feature type="repeat" description="ANK" evidence="3">
    <location>
        <begin position="325"/>
        <end position="354"/>
    </location>
</feature>
<keyword evidence="2 3" id="KW-0040">ANK repeat</keyword>
<dbReference type="PROSITE" id="PS50088">
    <property type="entry name" value="ANK_REPEAT"/>
    <property type="match status" value="3"/>
</dbReference>
<evidence type="ECO:0000259" key="4">
    <source>
        <dbReference type="PROSITE" id="PS50181"/>
    </source>
</evidence>
<dbReference type="SUPFAM" id="SSF48403">
    <property type="entry name" value="Ankyrin repeat"/>
    <property type="match status" value="2"/>
</dbReference>
<accession>A0ABR4GG47</accession>
<dbReference type="SUPFAM" id="SSF81383">
    <property type="entry name" value="F-box domain"/>
    <property type="match status" value="1"/>
</dbReference>
<reference evidence="5 6" key="1">
    <citation type="submission" date="2024-07" db="EMBL/GenBank/DDBJ databases">
        <title>Section-level genome sequencing and comparative genomics of Aspergillus sections Usti and Cavernicolus.</title>
        <authorList>
            <consortium name="Lawrence Berkeley National Laboratory"/>
            <person name="Nybo J.L."/>
            <person name="Vesth T.C."/>
            <person name="Theobald S."/>
            <person name="Frisvad J.C."/>
            <person name="Larsen T.O."/>
            <person name="Kjaerboelling I."/>
            <person name="Rothschild-Mancinelli K."/>
            <person name="Lyhne E.K."/>
            <person name="Kogle M.E."/>
            <person name="Barry K."/>
            <person name="Clum A."/>
            <person name="Na H."/>
            <person name="Ledsgaard L."/>
            <person name="Lin J."/>
            <person name="Lipzen A."/>
            <person name="Kuo A."/>
            <person name="Riley R."/>
            <person name="Mondo S."/>
            <person name="Labutti K."/>
            <person name="Haridas S."/>
            <person name="Pangalinan J."/>
            <person name="Salamov A.A."/>
            <person name="Simmons B.A."/>
            <person name="Magnuson J.K."/>
            <person name="Chen J."/>
            <person name="Drula E."/>
            <person name="Henrissat B."/>
            <person name="Wiebenga A."/>
            <person name="Lubbers R.J."/>
            <person name="Gomes A.C."/>
            <person name="Makela M.R."/>
            <person name="Stajich J."/>
            <person name="Grigoriev I.V."/>
            <person name="Mortensen U.H."/>
            <person name="De Vries R.P."/>
            <person name="Baker S.E."/>
            <person name="Andersen M.R."/>
        </authorList>
    </citation>
    <scope>NUCLEOTIDE SEQUENCE [LARGE SCALE GENOMIC DNA]</scope>
    <source>
        <strain evidence="5 6">CBS 209.92</strain>
    </source>
</reference>
<name>A0ABR4GG47_9EURO</name>
<organism evidence="5 6">
    <name type="scientific">Aspergillus keveii</name>
    <dbReference type="NCBI Taxonomy" id="714993"/>
    <lineage>
        <taxon>Eukaryota</taxon>
        <taxon>Fungi</taxon>
        <taxon>Dikarya</taxon>
        <taxon>Ascomycota</taxon>
        <taxon>Pezizomycotina</taxon>
        <taxon>Eurotiomycetes</taxon>
        <taxon>Eurotiomycetidae</taxon>
        <taxon>Eurotiales</taxon>
        <taxon>Aspergillaceae</taxon>
        <taxon>Aspergillus</taxon>
        <taxon>Aspergillus subgen. Nidulantes</taxon>
    </lineage>
</organism>
<feature type="repeat" description="ANK" evidence="3">
    <location>
        <begin position="290"/>
        <end position="322"/>
    </location>
</feature>
<dbReference type="InterPro" id="IPR001810">
    <property type="entry name" value="F-box_dom"/>
</dbReference>
<dbReference type="PROSITE" id="PS50297">
    <property type="entry name" value="ANK_REP_REGION"/>
    <property type="match status" value="2"/>
</dbReference>
<dbReference type="PANTHER" id="PTHR24166">
    <property type="entry name" value="ROLLING PEBBLES, ISOFORM B"/>
    <property type="match status" value="1"/>
</dbReference>
<dbReference type="InterPro" id="IPR050889">
    <property type="entry name" value="Dendritic_Spine_Reg/Scaffold"/>
</dbReference>
<dbReference type="Proteomes" id="UP001610563">
    <property type="component" value="Unassembled WGS sequence"/>
</dbReference>
<dbReference type="EMBL" id="JBFTWV010000015">
    <property type="protein sequence ID" value="KAL2798024.1"/>
    <property type="molecule type" value="Genomic_DNA"/>
</dbReference>
<proteinExistence type="predicted"/>
<dbReference type="Pfam" id="PF00023">
    <property type="entry name" value="Ank"/>
    <property type="match status" value="2"/>
</dbReference>
<evidence type="ECO:0000256" key="3">
    <source>
        <dbReference type="PROSITE-ProRule" id="PRU00023"/>
    </source>
</evidence>